<proteinExistence type="inferred from homology"/>
<dbReference type="InterPro" id="IPR008844">
    <property type="entry name" value="Spore_GerAC-like"/>
</dbReference>
<evidence type="ECO:0000256" key="6">
    <source>
        <dbReference type="ARBA" id="ARBA00023139"/>
    </source>
</evidence>
<dbReference type="PROSITE" id="PS51257">
    <property type="entry name" value="PROKAR_LIPOPROTEIN"/>
    <property type="match status" value="1"/>
</dbReference>
<dbReference type="InterPro" id="IPR046953">
    <property type="entry name" value="Spore_GerAC-like_C"/>
</dbReference>
<name>A0A7X2T132_9CLOT</name>
<reference evidence="10 11" key="1">
    <citation type="submission" date="2019-08" db="EMBL/GenBank/DDBJ databases">
        <title>In-depth cultivation of the pig gut microbiome towards novel bacterial diversity and tailored functional studies.</title>
        <authorList>
            <person name="Wylensek D."/>
            <person name="Hitch T.C.A."/>
            <person name="Clavel T."/>
        </authorList>
    </citation>
    <scope>NUCLEOTIDE SEQUENCE [LARGE SCALE GENOMIC DNA]</scope>
    <source>
        <strain evidence="10 11">WCA-383-APC-5B</strain>
    </source>
</reference>
<evidence type="ECO:0000256" key="2">
    <source>
        <dbReference type="ARBA" id="ARBA00007886"/>
    </source>
</evidence>
<comment type="subcellular location">
    <subcellularLocation>
        <location evidence="1">Membrane</location>
        <topology evidence="1">Lipid-anchor</topology>
    </subcellularLocation>
</comment>
<feature type="domain" description="Spore germination protein N-terminal" evidence="9">
    <location>
        <begin position="33"/>
        <end position="200"/>
    </location>
</feature>
<dbReference type="AlphaFoldDB" id="A0A7X2T132"/>
<dbReference type="GO" id="GO:0009847">
    <property type="term" value="P:spore germination"/>
    <property type="evidence" value="ECO:0007669"/>
    <property type="project" value="InterPro"/>
</dbReference>
<dbReference type="InterPro" id="IPR057336">
    <property type="entry name" value="GerAC_N"/>
</dbReference>
<dbReference type="Gene3D" id="3.30.300.210">
    <property type="entry name" value="Nutrient germinant receptor protein C, domain 3"/>
    <property type="match status" value="1"/>
</dbReference>
<evidence type="ECO:0000313" key="11">
    <source>
        <dbReference type="Proteomes" id="UP000460287"/>
    </source>
</evidence>
<keyword evidence="7" id="KW-0449">Lipoprotein</keyword>
<evidence type="ECO:0000256" key="1">
    <source>
        <dbReference type="ARBA" id="ARBA00004635"/>
    </source>
</evidence>
<dbReference type="Proteomes" id="UP000460287">
    <property type="component" value="Unassembled WGS sequence"/>
</dbReference>
<keyword evidence="6" id="KW-0564">Palmitate</keyword>
<keyword evidence="11" id="KW-1185">Reference proteome</keyword>
<evidence type="ECO:0000313" key="10">
    <source>
        <dbReference type="EMBL" id="MSR91217.1"/>
    </source>
</evidence>
<evidence type="ECO:0000259" key="8">
    <source>
        <dbReference type="Pfam" id="PF05504"/>
    </source>
</evidence>
<dbReference type="PANTHER" id="PTHR35789:SF1">
    <property type="entry name" value="SPORE GERMINATION PROTEIN B3"/>
    <property type="match status" value="1"/>
</dbReference>
<organism evidence="10 11">
    <name type="scientific">Inconstantimicrobium porci</name>
    <dbReference type="NCBI Taxonomy" id="2652291"/>
    <lineage>
        <taxon>Bacteria</taxon>
        <taxon>Bacillati</taxon>
        <taxon>Bacillota</taxon>
        <taxon>Clostridia</taxon>
        <taxon>Eubacteriales</taxon>
        <taxon>Clostridiaceae</taxon>
        <taxon>Inconstantimicrobium</taxon>
    </lineage>
</organism>
<sequence>MQRGRLKMRRSKKFILLIAVIIMLSCSLTGCFNYRDINKVIFATTVICDTNENNDIILYYECMVPFRSSGDSSEKGKREIYKGVGSSVLQAAKDINSATSYEVNFSQCRSYIFSEKLARKGIQQYIDALNREQQFTIRPYVLVFLGDVNDLIKKVNGDEENIGTYVNELVNKTKYSPSAVATTINQYLSERYMDYDSTVMGALSIKQDGDTPRLLLNKAGVFRRDALIDILDEMDTISYKALNDDINTGVIQVNHPLNKEHKITLQIIESKTDSNINYNDGITLEKNMWIKCNIGEVEGKLAIDDEVLKQIEKNCEEELSTGIERTYNKYKKKKIDIFNINKNIRSNFKEKNTSVNPIVNTKLKVNLKMKIIGSGTIEKSY</sequence>
<dbReference type="Pfam" id="PF05504">
    <property type="entry name" value="Spore_GerAC"/>
    <property type="match status" value="1"/>
</dbReference>
<evidence type="ECO:0000256" key="7">
    <source>
        <dbReference type="ARBA" id="ARBA00023288"/>
    </source>
</evidence>
<dbReference type="InterPro" id="IPR038501">
    <property type="entry name" value="Spore_GerAC_C_sf"/>
</dbReference>
<dbReference type="NCBIfam" id="TIGR02887">
    <property type="entry name" value="spore_ger_x_C"/>
    <property type="match status" value="1"/>
</dbReference>
<evidence type="ECO:0000256" key="3">
    <source>
        <dbReference type="ARBA" id="ARBA00022544"/>
    </source>
</evidence>
<dbReference type="EMBL" id="VULX01000008">
    <property type="protein sequence ID" value="MSR91217.1"/>
    <property type="molecule type" value="Genomic_DNA"/>
</dbReference>
<accession>A0A7X2T132</accession>
<keyword evidence="4" id="KW-0732">Signal</keyword>
<keyword evidence="3" id="KW-0309">Germination</keyword>
<evidence type="ECO:0000256" key="5">
    <source>
        <dbReference type="ARBA" id="ARBA00023136"/>
    </source>
</evidence>
<keyword evidence="5" id="KW-0472">Membrane</keyword>
<comment type="caution">
    <text evidence="10">The sequence shown here is derived from an EMBL/GenBank/DDBJ whole genome shotgun (WGS) entry which is preliminary data.</text>
</comment>
<dbReference type="Pfam" id="PF25198">
    <property type="entry name" value="Spore_GerAC_N"/>
    <property type="match status" value="1"/>
</dbReference>
<dbReference type="PANTHER" id="PTHR35789">
    <property type="entry name" value="SPORE GERMINATION PROTEIN B3"/>
    <property type="match status" value="1"/>
</dbReference>
<protein>
    <submittedName>
        <fullName evidence="10">Ger(X)C family spore germination protein</fullName>
    </submittedName>
</protein>
<feature type="domain" description="Spore germination GerAC-like C-terminal" evidence="8">
    <location>
        <begin position="218"/>
        <end position="375"/>
    </location>
</feature>
<gene>
    <name evidence="10" type="ORF">FYJ33_07280</name>
</gene>
<dbReference type="GO" id="GO:0016020">
    <property type="term" value="C:membrane"/>
    <property type="evidence" value="ECO:0007669"/>
    <property type="project" value="UniProtKB-SubCell"/>
</dbReference>
<evidence type="ECO:0000259" key="9">
    <source>
        <dbReference type="Pfam" id="PF25198"/>
    </source>
</evidence>
<evidence type="ECO:0000256" key="4">
    <source>
        <dbReference type="ARBA" id="ARBA00022729"/>
    </source>
</evidence>
<comment type="similarity">
    <text evidence="2">Belongs to the GerABKC lipoprotein family.</text>
</comment>